<reference evidence="2" key="1">
    <citation type="journal article" date="2019" name="Int. J. Syst. Evol. Microbiol.">
        <title>The Global Catalogue of Microorganisms (GCM) 10K type strain sequencing project: providing services to taxonomists for standard genome sequencing and annotation.</title>
        <authorList>
            <consortium name="The Broad Institute Genomics Platform"/>
            <consortium name="The Broad Institute Genome Sequencing Center for Infectious Disease"/>
            <person name="Wu L."/>
            <person name="Ma J."/>
        </authorList>
    </citation>
    <scope>NUCLEOTIDE SEQUENCE [LARGE SCALE GENOMIC DNA]</scope>
    <source>
        <strain evidence="2">TISTR 2562</strain>
    </source>
</reference>
<gene>
    <name evidence="1" type="ORF">ACFSUD_12105</name>
</gene>
<dbReference type="RefSeq" id="WP_386374770.1">
    <property type="nucleotide sequence ID" value="NZ_JBHUMP010000010.1"/>
</dbReference>
<dbReference type="EMBL" id="JBHUMP010000010">
    <property type="protein sequence ID" value="MFD2740320.1"/>
    <property type="molecule type" value="Genomic_DNA"/>
</dbReference>
<comment type="caution">
    <text evidence="1">The sequence shown here is derived from an EMBL/GenBank/DDBJ whole genome shotgun (WGS) entry which is preliminary data.</text>
</comment>
<dbReference type="Pfam" id="PF09996">
    <property type="entry name" value="DUF2237"/>
    <property type="match status" value="1"/>
</dbReference>
<keyword evidence="2" id="KW-1185">Reference proteome</keyword>
<evidence type="ECO:0000313" key="1">
    <source>
        <dbReference type="EMBL" id="MFD2740320.1"/>
    </source>
</evidence>
<protein>
    <submittedName>
        <fullName evidence="1">DUF2237 family protein</fullName>
    </submittedName>
</protein>
<organism evidence="1 2">
    <name type="scientific">Sulfitobacter aestuarii</name>
    <dbReference type="NCBI Taxonomy" id="2161676"/>
    <lineage>
        <taxon>Bacteria</taxon>
        <taxon>Pseudomonadati</taxon>
        <taxon>Pseudomonadota</taxon>
        <taxon>Alphaproteobacteria</taxon>
        <taxon>Rhodobacterales</taxon>
        <taxon>Roseobacteraceae</taxon>
        <taxon>Sulfitobacter</taxon>
    </lineage>
</organism>
<sequence>MEPDAPINVLNGPLQICGLDPVTGFFRDGHCNTCAADQGSHTVCAIMTAEFLAYSKYVGNDLSTPRPELQFDGLKPGDSWCLCAGRFLQAADEDCAPRVDLAATHRRALAIIPLETLIAHAHDGGEDSRSDQGR</sequence>
<accession>A0ABW5U3E4</accession>
<name>A0ABW5U3E4_9RHOB</name>
<dbReference type="PANTHER" id="PTHR37466">
    <property type="entry name" value="SLR1628 PROTEIN"/>
    <property type="match status" value="1"/>
</dbReference>
<evidence type="ECO:0000313" key="2">
    <source>
        <dbReference type="Proteomes" id="UP001597474"/>
    </source>
</evidence>
<dbReference type="Gene3D" id="3.30.56.110">
    <property type="entry name" value="Protein of unknown function DUF2237"/>
    <property type="match status" value="1"/>
</dbReference>
<dbReference type="PANTHER" id="PTHR37466:SF1">
    <property type="entry name" value="SLR1628 PROTEIN"/>
    <property type="match status" value="1"/>
</dbReference>
<proteinExistence type="predicted"/>
<dbReference type="Proteomes" id="UP001597474">
    <property type="component" value="Unassembled WGS sequence"/>
</dbReference>
<dbReference type="InterPro" id="IPR018714">
    <property type="entry name" value="DUF2237"/>
</dbReference>